<dbReference type="AlphaFoldDB" id="A0A2N9LLK3"/>
<evidence type="ECO:0000256" key="2">
    <source>
        <dbReference type="PROSITE-ProRule" id="PRU00169"/>
    </source>
</evidence>
<accession>A0A2N9LLK3</accession>
<dbReference type="GO" id="GO:0000160">
    <property type="term" value="P:phosphorelay signal transduction system"/>
    <property type="evidence" value="ECO:0007669"/>
    <property type="project" value="InterPro"/>
</dbReference>
<sequence>MTQATDDRNLKVLVVDDERLIADSLTMILGKSGFDTRAAYSGEMAVAMARNFCPDMLITDVVMPGMTGIEAAIQVRDMLPACKVLLFSGQLAAEGLVQMARERNQEFELICKPIHPEELIAKLQSVLCV</sequence>
<dbReference type="InterPro" id="IPR001789">
    <property type="entry name" value="Sig_transdc_resp-reg_receiver"/>
</dbReference>
<evidence type="ECO:0000313" key="4">
    <source>
        <dbReference type="EMBL" id="SPE24102.1"/>
    </source>
</evidence>
<dbReference type="Proteomes" id="UP000239735">
    <property type="component" value="Unassembled WGS sequence"/>
</dbReference>
<dbReference type="EMBL" id="OKRB01000100">
    <property type="protein sequence ID" value="SPE24102.1"/>
    <property type="molecule type" value="Genomic_DNA"/>
</dbReference>
<dbReference type="InterPro" id="IPR011006">
    <property type="entry name" value="CheY-like_superfamily"/>
</dbReference>
<name>A0A2N9LLK3_9BACT</name>
<dbReference type="OrthoDB" id="119092at2"/>
<dbReference type="Pfam" id="PF00072">
    <property type="entry name" value="Response_reg"/>
    <property type="match status" value="1"/>
</dbReference>
<keyword evidence="1 2" id="KW-0597">Phosphoprotein</keyword>
<gene>
    <name evidence="4" type="ORF">SBA5_420002</name>
</gene>
<evidence type="ECO:0000313" key="5">
    <source>
        <dbReference type="Proteomes" id="UP000239735"/>
    </source>
</evidence>
<dbReference type="InterPro" id="IPR050595">
    <property type="entry name" value="Bact_response_regulator"/>
</dbReference>
<dbReference type="PANTHER" id="PTHR44591:SF3">
    <property type="entry name" value="RESPONSE REGULATORY DOMAIN-CONTAINING PROTEIN"/>
    <property type="match status" value="1"/>
</dbReference>
<proteinExistence type="predicted"/>
<protein>
    <submittedName>
        <fullName evidence="4">Response regulator receiver protein</fullName>
    </submittedName>
</protein>
<dbReference type="SMART" id="SM00448">
    <property type="entry name" value="REC"/>
    <property type="match status" value="1"/>
</dbReference>
<dbReference type="Gene3D" id="3.40.50.2300">
    <property type="match status" value="1"/>
</dbReference>
<feature type="domain" description="Response regulatory" evidence="3">
    <location>
        <begin position="11"/>
        <end position="127"/>
    </location>
</feature>
<dbReference type="PROSITE" id="PS50110">
    <property type="entry name" value="RESPONSE_REGULATORY"/>
    <property type="match status" value="1"/>
</dbReference>
<evidence type="ECO:0000259" key="3">
    <source>
        <dbReference type="PROSITE" id="PS50110"/>
    </source>
</evidence>
<dbReference type="PANTHER" id="PTHR44591">
    <property type="entry name" value="STRESS RESPONSE REGULATOR PROTEIN 1"/>
    <property type="match status" value="1"/>
</dbReference>
<reference evidence="5" key="1">
    <citation type="submission" date="2018-02" db="EMBL/GenBank/DDBJ databases">
        <authorList>
            <person name="Hausmann B."/>
        </authorList>
    </citation>
    <scope>NUCLEOTIDE SEQUENCE [LARGE SCALE GENOMIC DNA]</scope>
    <source>
        <strain evidence="5">Peat soil MAG SbA5</strain>
    </source>
</reference>
<organism evidence="4 5">
    <name type="scientific">Candidatus Sulfuritelmatomonas gaucii</name>
    <dbReference type="NCBI Taxonomy" id="2043161"/>
    <lineage>
        <taxon>Bacteria</taxon>
        <taxon>Pseudomonadati</taxon>
        <taxon>Acidobacteriota</taxon>
        <taxon>Terriglobia</taxon>
        <taxon>Terriglobales</taxon>
        <taxon>Acidobacteriaceae</taxon>
        <taxon>Candidatus Sulfuritelmatomonas</taxon>
    </lineage>
</organism>
<feature type="modified residue" description="4-aspartylphosphate" evidence="2">
    <location>
        <position position="60"/>
    </location>
</feature>
<evidence type="ECO:0000256" key="1">
    <source>
        <dbReference type="ARBA" id="ARBA00022553"/>
    </source>
</evidence>
<dbReference type="SUPFAM" id="SSF52172">
    <property type="entry name" value="CheY-like"/>
    <property type="match status" value="1"/>
</dbReference>